<dbReference type="RefSeq" id="WP_028312096.1">
    <property type="nucleotide sequence ID" value="NZ_AXWS01000014.1"/>
</dbReference>
<feature type="transmembrane region" description="Helical" evidence="6">
    <location>
        <begin position="84"/>
        <end position="104"/>
    </location>
</feature>
<sequence length="231" mass="24198">MDTRNSNVTTLEARPWYGGEAVTPERANKTLRQTYALLGANLAWSAAIAGTVTAMGIPGPGLILTLIGFYGLLFAIMKFRNSGAGVGLTFALTGFMGWTLGPLLSHTLKMPGGAEVIAMSLGATAIIFFGMSAVGLTTKRDLSSMGKMLFAGMIVAVLASLGAIFFNIPALALTVSAVVVLLMAGMIVFETNNIVRGGETNYVMATVSLFVSIFNLFSSLLHLLGFANSND</sequence>
<evidence type="ECO:0000313" key="8">
    <source>
        <dbReference type="RefSeq" id="WP_028312096.1"/>
    </source>
</evidence>
<feature type="transmembrane region" description="Helical" evidence="6">
    <location>
        <begin position="61"/>
        <end position="77"/>
    </location>
</feature>
<name>A0A8B6X557_9BURK</name>
<organism evidence="7 8">
    <name type="scientific">Derxia gummosa DSM 723</name>
    <dbReference type="NCBI Taxonomy" id="1121388"/>
    <lineage>
        <taxon>Bacteria</taxon>
        <taxon>Pseudomonadati</taxon>
        <taxon>Pseudomonadota</taxon>
        <taxon>Betaproteobacteria</taxon>
        <taxon>Burkholderiales</taxon>
        <taxon>Alcaligenaceae</taxon>
        <taxon>Derxia</taxon>
    </lineage>
</organism>
<protein>
    <submittedName>
        <fullName evidence="8">Bax inhibitor-1/YccA family protein</fullName>
    </submittedName>
</protein>
<dbReference type="AlphaFoldDB" id="A0A8B6X557"/>
<comment type="similarity">
    <text evidence="6">Belongs to the BI1 family.</text>
</comment>
<feature type="transmembrane region" description="Helical" evidence="6">
    <location>
        <begin position="35"/>
        <end position="55"/>
    </location>
</feature>
<dbReference type="InterPro" id="IPR006214">
    <property type="entry name" value="Bax_inhibitor_1-related"/>
</dbReference>
<comment type="subcellular location">
    <subcellularLocation>
        <location evidence="1">Cell membrane</location>
        <topology evidence="1">Multi-pass membrane protein</topology>
    </subcellularLocation>
</comment>
<feature type="transmembrane region" description="Helical" evidence="6">
    <location>
        <begin position="172"/>
        <end position="189"/>
    </location>
</feature>
<dbReference type="Proteomes" id="UP000675920">
    <property type="component" value="Unplaced"/>
</dbReference>
<keyword evidence="4 6" id="KW-1133">Transmembrane helix</keyword>
<evidence type="ECO:0000256" key="1">
    <source>
        <dbReference type="ARBA" id="ARBA00004651"/>
    </source>
</evidence>
<evidence type="ECO:0000256" key="4">
    <source>
        <dbReference type="ARBA" id="ARBA00022989"/>
    </source>
</evidence>
<keyword evidence="5 6" id="KW-0472">Membrane</keyword>
<dbReference type="OrthoDB" id="9813298at2"/>
<evidence type="ECO:0000256" key="5">
    <source>
        <dbReference type="ARBA" id="ARBA00023136"/>
    </source>
</evidence>
<dbReference type="PANTHER" id="PTHR23291:SF115">
    <property type="entry name" value="MODULATOR OF FTSH PROTEASE YCCA"/>
    <property type="match status" value="1"/>
</dbReference>
<dbReference type="CDD" id="cd10433">
    <property type="entry name" value="YccA_like"/>
    <property type="match status" value="1"/>
</dbReference>
<dbReference type="PANTHER" id="PTHR23291">
    <property type="entry name" value="BAX INHIBITOR-RELATED"/>
    <property type="match status" value="1"/>
</dbReference>
<feature type="transmembrane region" description="Helical" evidence="6">
    <location>
        <begin position="148"/>
        <end position="166"/>
    </location>
</feature>
<keyword evidence="3 6" id="KW-0812">Transmembrane</keyword>
<dbReference type="GO" id="GO:0005886">
    <property type="term" value="C:plasma membrane"/>
    <property type="evidence" value="ECO:0007669"/>
    <property type="project" value="UniProtKB-SubCell"/>
</dbReference>
<feature type="transmembrane region" description="Helical" evidence="6">
    <location>
        <begin position="201"/>
        <end position="224"/>
    </location>
</feature>
<keyword evidence="2" id="KW-1003">Cell membrane</keyword>
<accession>A0A8B6X557</accession>
<proteinExistence type="inferred from homology"/>
<evidence type="ECO:0000256" key="6">
    <source>
        <dbReference type="RuleBase" id="RU004379"/>
    </source>
</evidence>
<evidence type="ECO:0000256" key="2">
    <source>
        <dbReference type="ARBA" id="ARBA00022475"/>
    </source>
</evidence>
<dbReference type="Pfam" id="PF01027">
    <property type="entry name" value="Bax1-I"/>
    <property type="match status" value="1"/>
</dbReference>
<feature type="transmembrane region" description="Helical" evidence="6">
    <location>
        <begin position="116"/>
        <end position="136"/>
    </location>
</feature>
<evidence type="ECO:0000313" key="7">
    <source>
        <dbReference type="Proteomes" id="UP000675920"/>
    </source>
</evidence>
<evidence type="ECO:0000256" key="3">
    <source>
        <dbReference type="ARBA" id="ARBA00022692"/>
    </source>
</evidence>
<reference evidence="8" key="1">
    <citation type="submission" date="2025-08" db="UniProtKB">
        <authorList>
            <consortium name="RefSeq"/>
        </authorList>
    </citation>
    <scope>IDENTIFICATION</scope>
</reference>
<keyword evidence="7" id="KW-1185">Reference proteome</keyword>